<organism evidence="15 16">
    <name type="scientific">Saccoglossus kowalevskii</name>
    <name type="common">Acorn worm</name>
    <dbReference type="NCBI Taxonomy" id="10224"/>
    <lineage>
        <taxon>Eukaryota</taxon>
        <taxon>Metazoa</taxon>
        <taxon>Hemichordata</taxon>
        <taxon>Enteropneusta</taxon>
        <taxon>Harrimaniidae</taxon>
        <taxon>Saccoglossus</taxon>
    </lineage>
</organism>
<keyword evidence="9" id="KW-0406">Ion transport</keyword>
<keyword evidence="5" id="KW-0479">Metal-binding</keyword>
<evidence type="ECO:0000256" key="5">
    <source>
        <dbReference type="ARBA" id="ARBA00022723"/>
    </source>
</evidence>
<feature type="transmembrane region" description="Helical" evidence="13">
    <location>
        <begin position="82"/>
        <end position="103"/>
    </location>
</feature>
<keyword evidence="15" id="KW-1185">Reference proteome</keyword>
<dbReference type="PANTHER" id="PTHR45755">
    <property type="match status" value="1"/>
</dbReference>
<dbReference type="Pfam" id="PF01545">
    <property type="entry name" value="Cation_efflux"/>
    <property type="match status" value="2"/>
</dbReference>
<keyword evidence="3" id="KW-0050">Antiport</keyword>
<keyword evidence="7" id="KW-0864">Zinc transport</keyword>
<feature type="transmembrane region" description="Helical" evidence="13">
    <location>
        <begin position="217"/>
        <end position="244"/>
    </location>
</feature>
<dbReference type="GeneID" id="100370813"/>
<accession>A0ABM0MG07</accession>
<evidence type="ECO:0000256" key="8">
    <source>
        <dbReference type="ARBA" id="ARBA00022989"/>
    </source>
</evidence>
<evidence type="ECO:0000256" key="9">
    <source>
        <dbReference type="ARBA" id="ARBA00023065"/>
    </source>
</evidence>
<evidence type="ECO:0000259" key="14">
    <source>
        <dbReference type="Pfam" id="PF01545"/>
    </source>
</evidence>
<reference evidence="16" key="1">
    <citation type="submission" date="2025-08" db="UniProtKB">
        <authorList>
            <consortium name="RefSeq"/>
        </authorList>
    </citation>
    <scope>IDENTIFICATION</scope>
    <source>
        <tissue evidence="16">Testes</tissue>
    </source>
</reference>
<dbReference type="InterPro" id="IPR058533">
    <property type="entry name" value="Cation_efflux_TM"/>
</dbReference>
<feature type="domain" description="Cation efflux protein transmembrane" evidence="14">
    <location>
        <begin position="589"/>
        <end position="629"/>
    </location>
</feature>
<evidence type="ECO:0000256" key="12">
    <source>
        <dbReference type="SAM" id="MobiDB-lite"/>
    </source>
</evidence>
<evidence type="ECO:0000256" key="7">
    <source>
        <dbReference type="ARBA" id="ARBA00022906"/>
    </source>
</evidence>
<evidence type="ECO:0000256" key="4">
    <source>
        <dbReference type="ARBA" id="ARBA00022692"/>
    </source>
</evidence>
<dbReference type="SUPFAM" id="SSF161111">
    <property type="entry name" value="Cation efflux protein transmembrane domain-like"/>
    <property type="match status" value="2"/>
</dbReference>
<keyword evidence="4 13" id="KW-0812">Transmembrane</keyword>
<feature type="transmembrane region" description="Helical" evidence="13">
    <location>
        <begin position="472"/>
        <end position="491"/>
    </location>
</feature>
<evidence type="ECO:0000256" key="11">
    <source>
        <dbReference type="ARBA" id="ARBA00048349"/>
    </source>
</evidence>
<evidence type="ECO:0000256" key="13">
    <source>
        <dbReference type="SAM" id="Phobius"/>
    </source>
</evidence>
<evidence type="ECO:0000313" key="15">
    <source>
        <dbReference type="Proteomes" id="UP000694865"/>
    </source>
</evidence>
<dbReference type="InterPro" id="IPR027469">
    <property type="entry name" value="Cation_efflux_TMD_sf"/>
</dbReference>
<feature type="region of interest" description="Disordered" evidence="12">
    <location>
        <begin position="315"/>
        <end position="358"/>
    </location>
</feature>
<evidence type="ECO:0000256" key="3">
    <source>
        <dbReference type="ARBA" id="ARBA00022449"/>
    </source>
</evidence>
<feature type="transmembrane region" description="Helical" evidence="13">
    <location>
        <begin position="178"/>
        <end position="197"/>
    </location>
</feature>
<keyword evidence="10 13" id="KW-0472">Membrane</keyword>
<feature type="transmembrane region" description="Helical" evidence="13">
    <location>
        <begin position="391"/>
        <end position="413"/>
    </location>
</feature>
<comment type="subcellular location">
    <subcellularLocation>
        <location evidence="1">Cytoplasmic vesicle</location>
        <location evidence="1">Secretory vesicle membrane</location>
        <topology evidence="1">Multi-pass membrane protein</topology>
    </subcellularLocation>
</comment>
<evidence type="ECO:0000256" key="1">
    <source>
        <dbReference type="ARBA" id="ARBA00004638"/>
    </source>
</evidence>
<protein>
    <submittedName>
        <fullName evidence="16">Zinc transporter 5-like</fullName>
    </submittedName>
</protein>
<feature type="transmembrane region" description="Helical" evidence="13">
    <location>
        <begin position="265"/>
        <end position="283"/>
    </location>
</feature>
<evidence type="ECO:0000313" key="16">
    <source>
        <dbReference type="RefSeq" id="XP_006818948.1"/>
    </source>
</evidence>
<feature type="transmembrane region" description="Helical" evidence="13">
    <location>
        <begin position="589"/>
        <end position="609"/>
    </location>
</feature>
<feature type="domain" description="Cation efflux protein transmembrane" evidence="14">
    <location>
        <begin position="291"/>
        <end position="421"/>
    </location>
</feature>
<sequence length="631" mass="69389">MSKLCCLPTDNWGELILQGHLTHNPFPFLCFKCKLTASGGAYTIALGGWSVRFRLAPYVLLLVIAKFFRAFGLFLSYDTLKLVPIVPFLFIVKAGSSIILVLLQRPISAGKKVTRNQWMRVIRHGIVGSAINLLWLFGLTLCGPARTILIFEHSDIVIIAALGALFTGGSGKAKMRGATLFIFAIICLLLFDVDTHLKKVDHRILSSEGHHRSPMEHLFYSSFTWFGVSDHKGGVLLLLLTLLVNVAYKSAARKLSVDIGGAKRLNALSTSISAVVLSPWALFILATQGTVSVAGLAVNLIGIFAFRHAHTHAHGKGGCSHGNSQSHGHSHNHNHHGHSHSKQHGHGHEHEPEPPRQNRNMEGVFLHVLADTLGSVGVIVSSLLIDQYGLLVADPVCSIFIASLIFISVLPLLKESSLVLLQRTPHHLENKLAEGLDKFVPFLSIVLFVFIFDYYVESVSVTRLDSQKTSRFSSVAIICSAVFLIFMWSHPITSDMAHMSQEVQHRSSHEHIVTGGLIFSSVLFIIACRILSAPLPKSTSKGSFIGYDAGGHPLYSFAGDALHKTSQSIITVSKNILRQVLAEYDSRQIFYFLCINLMFTFVELTYGVWTNSLGLISDGFHMLFDCTALNI</sequence>
<keyword evidence="2" id="KW-0813">Transport</keyword>
<feature type="compositionally biased region" description="Basic and acidic residues" evidence="12">
    <location>
        <begin position="346"/>
        <end position="356"/>
    </location>
</feature>
<keyword evidence="6" id="KW-0862">Zinc</keyword>
<evidence type="ECO:0000256" key="6">
    <source>
        <dbReference type="ARBA" id="ARBA00022833"/>
    </source>
</evidence>
<proteinExistence type="predicted"/>
<dbReference type="Proteomes" id="UP000694865">
    <property type="component" value="Unplaced"/>
</dbReference>
<dbReference type="RefSeq" id="XP_006818948.1">
    <property type="nucleotide sequence ID" value="XM_006818885.1"/>
</dbReference>
<comment type="catalytic activity">
    <reaction evidence="11">
        <text>Zn(2+)(in) + 2 H(+)(out) = Zn(2+)(out) + 2 H(+)(in)</text>
        <dbReference type="Rhea" id="RHEA:72627"/>
        <dbReference type="ChEBI" id="CHEBI:15378"/>
        <dbReference type="ChEBI" id="CHEBI:29105"/>
    </reaction>
</comment>
<name>A0ABM0MG07_SACKO</name>
<evidence type="ECO:0000256" key="2">
    <source>
        <dbReference type="ARBA" id="ARBA00022448"/>
    </source>
</evidence>
<evidence type="ECO:0000256" key="10">
    <source>
        <dbReference type="ARBA" id="ARBA00023136"/>
    </source>
</evidence>
<feature type="transmembrane region" description="Helical" evidence="13">
    <location>
        <begin position="439"/>
        <end position="456"/>
    </location>
</feature>
<feature type="transmembrane region" description="Helical" evidence="13">
    <location>
        <begin position="364"/>
        <end position="385"/>
    </location>
</feature>
<feature type="transmembrane region" description="Helical" evidence="13">
    <location>
        <begin position="147"/>
        <end position="166"/>
    </location>
</feature>
<dbReference type="InterPro" id="IPR045316">
    <property type="entry name" value="Msc2-like"/>
</dbReference>
<feature type="transmembrane region" description="Helical" evidence="13">
    <location>
        <begin position="124"/>
        <end position="141"/>
    </location>
</feature>
<keyword evidence="8 13" id="KW-1133">Transmembrane helix</keyword>
<dbReference type="PANTHER" id="PTHR45755:SF1">
    <property type="entry name" value="PROTON-COUPLED ZINC ANTIPORTER SLC30A5"/>
    <property type="match status" value="1"/>
</dbReference>
<feature type="transmembrane region" description="Helical" evidence="13">
    <location>
        <begin position="512"/>
        <end position="532"/>
    </location>
</feature>
<feature type="compositionally biased region" description="Basic residues" evidence="12">
    <location>
        <begin position="328"/>
        <end position="345"/>
    </location>
</feature>
<dbReference type="Gene3D" id="1.20.1510.10">
    <property type="entry name" value="Cation efflux protein transmembrane domain"/>
    <property type="match status" value="2"/>
</dbReference>
<gene>
    <name evidence="16" type="primary">LOC100370813</name>
</gene>
<feature type="transmembrane region" description="Helical" evidence="13">
    <location>
        <begin position="55"/>
        <end position="76"/>
    </location>
</feature>